<name>A0ABW6S3M2_9NOCA</name>
<dbReference type="EMBL" id="JBIAQY010000007">
    <property type="protein sequence ID" value="MFF3570329.1"/>
    <property type="molecule type" value="Genomic_DNA"/>
</dbReference>
<evidence type="ECO:0000256" key="1">
    <source>
        <dbReference type="ARBA" id="ARBA00004370"/>
    </source>
</evidence>
<comment type="subcellular location">
    <subcellularLocation>
        <location evidence="1">Membrane</location>
    </subcellularLocation>
</comment>
<proteinExistence type="predicted"/>
<evidence type="ECO:0000313" key="4">
    <source>
        <dbReference type="Proteomes" id="UP001601992"/>
    </source>
</evidence>
<gene>
    <name evidence="3" type="ORF">ACFYXQ_21365</name>
</gene>
<evidence type="ECO:0008006" key="5">
    <source>
        <dbReference type="Google" id="ProtNLM"/>
    </source>
</evidence>
<evidence type="ECO:0000256" key="2">
    <source>
        <dbReference type="ARBA" id="ARBA00023136"/>
    </source>
</evidence>
<sequence length="170" mass="18140">MSRRTLRHRGLPRPATGIGMVALAASGISVIPVSGLLAGPAAADPTDPAQMAACEFGRQLTTYTFTDYDAYNQRVLDNSTGTFHADFQNSSTDRRNRVVGSHTSSDVVSVECSTQTADPGHAQMVVSVDQTTRSDATFGLPRPGRTVMHVSLDNVGGRWLAERVDPVPPD</sequence>
<dbReference type="RefSeq" id="WP_157186266.1">
    <property type="nucleotide sequence ID" value="NZ_JBIAQY010000007.1"/>
</dbReference>
<accession>A0ABW6S3M2</accession>
<keyword evidence="2" id="KW-0472">Membrane</keyword>
<reference evidence="3 4" key="1">
    <citation type="submission" date="2024-10" db="EMBL/GenBank/DDBJ databases">
        <title>The Natural Products Discovery Center: Release of the First 8490 Sequenced Strains for Exploring Actinobacteria Biosynthetic Diversity.</title>
        <authorList>
            <person name="Kalkreuter E."/>
            <person name="Kautsar S.A."/>
            <person name="Yang D."/>
            <person name="Bader C.D."/>
            <person name="Teijaro C.N."/>
            <person name="Fluegel L."/>
            <person name="Davis C.M."/>
            <person name="Simpson J.R."/>
            <person name="Lauterbach L."/>
            <person name="Steele A.D."/>
            <person name="Gui C."/>
            <person name="Meng S."/>
            <person name="Li G."/>
            <person name="Viehrig K."/>
            <person name="Ye F."/>
            <person name="Su P."/>
            <person name="Kiefer A.F."/>
            <person name="Nichols A."/>
            <person name="Cepeda A.J."/>
            <person name="Yan W."/>
            <person name="Fan B."/>
            <person name="Jiang Y."/>
            <person name="Adhikari A."/>
            <person name="Zheng C.-J."/>
            <person name="Schuster L."/>
            <person name="Cowan T.M."/>
            <person name="Smanski M.J."/>
            <person name="Chevrette M.G."/>
            <person name="De Carvalho L.P.S."/>
            <person name="Shen B."/>
        </authorList>
    </citation>
    <scope>NUCLEOTIDE SEQUENCE [LARGE SCALE GENOMIC DNA]</scope>
    <source>
        <strain evidence="3 4">NPDC002593</strain>
    </source>
</reference>
<organism evidence="3 4">
    <name type="scientific">Nocardia jiangxiensis</name>
    <dbReference type="NCBI Taxonomy" id="282685"/>
    <lineage>
        <taxon>Bacteria</taxon>
        <taxon>Bacillati</taxon>
        <taxon>Actinomycetota</taxon>
        <taxon>Actinomycetes</taxon>
        <taxon>Mycobacteriales</taxon>
        <taxon>Nocardiaceae</taxon>
        <taxon>Nocardia</taxon>
    </lineage>
</organism>
<comment type="caution">
    <text evidence="3">The sequence shown here is derived from an EMBL/GenBank/DDBJ whole genome shotgun (WGS) entry which is preliminary data.</text>
</comment>
<evidence type="ECO:0000313" key="3">
    <source>
        <dbReference type="EMBL" id="MFF3570329.1"/>
    </source>
</evidence>
<dbReference type="PANTHER" id="PTHR37042:SF4">
    <property type="entry name" value="OUTER MEMBRANE PROTEIN RV1973"/>
    <property type="match status" value="1"/>
</dbReference>
<dbReference type="PANTHER" id="PTHR37042">
    <property type="entry name" value="OUTER MEMBRANE PROTEIN RV1973"/>
    <property type="match status" value="1"/>
</dbReference>
<dbReference type="Proteomes" id="UP001601992">
    <property type="component" value="Unassembled WGS sequence"/>
</dbReference>
<keyword evidence="4" id="KW-1185">Reference proteome</keyword>
<protein>
    <recommendedName>
        <fullName evidence="5">Mce-associated membrane protein</fullName>
    </recommendedName>
</protein>